<accession>A0A8J3YKL8</accession>
<evidence type="ECO:0000313" key="3">
    <source>
        <dbReference type="Proteomes" id="UP000619260"/>
    </source>
</evidence>
<dbReference type="Proteomes" id="UP000619260">
    <property type="component" value="Unassembled WGS sequence"/>
</dbReference>
<dbReference type="AlphaFoldDB" id="A0A8J3YKL8"/>
<reference evidence="2" key="1">
    <citation type="submission" date="2021-01" db="EMBL/GenBank/DDBJ databases">
        <title>Whole genome shotgun sequence of Virgisporangium aliadipatigenens NBRC 105644.</title>
        <authorList>
            <person name="Komaki H."/>
            <person name="Tamura T."/>
        </authorList>
    </citation>
    <scope>NUCLEOTIDE SEQUENCE</scope>
    <source>
        <strain evidence="2">NBRC 105644</strain>
    </source>
</reference>
<protein>
    <submittedName>
        <fullName evidence="2">Uncharacterized protein</fullName>
    </submittedName>
</protein>
<feature type="transmembrane region" description="Helical" evidence="1">
    <location>
        <begin position="73"/>
        <end position="97"/>
    </location>
</feature>
<keyword evidence="3" id="KW-1185">Reference proteome</keyword>
<organism evidence="2 3">
    <name type="scientific">Virgisporangium aliadipatigenens</name>
    <dbReference type="NCBI Taxonomy" id="741659"/>
    <lineage>
        <taxon>Bacteria</taxon>
        <taxon>Bacillati</taxon>
        <taxon>Actinomycetota</taxon>
        <taxon>Actinomycetes</taxon>
        <taxon>Micromonosporales</taxon>
        <taxon>Micromonosporaceae</taxon>
        <taxon>Virgisporangium</taxon>
    </lineage>
</organism>
<evidence type="ECO:0000256" key="1">
    <source>
        <dbReference type="SAM" id="Phobius"/>
    </source>
</evidence>
<keyword evidence="1" id="KW-0472">Membrane</keyword>
<name>A0A8J3YKL8_9ACTN</name>
<keyword evidence="1" id="KW-1133">Transmembrane helix</keyword>
<gene>
    <name evidence="2" type="ORF">Val02_25960</name>
</gene>
<keyword evidence="1" id="KW-0812">Transmembrane</keyword>
<comment type="caution">
    <text evidence="2">The sequence shown here is derived from an EMBL/GenBank/DDBJ whole genome shotgun (WGS) entry which is preliminary data.</text>
</comment>
<evidence type="ECO:0000313" key="2">
    <source>
        <dbReference type="EMBL" id="GIJ45710.1"/>
    </source>
</evidence>
<dbReference type="EMBL" id="BOPF01000008">
    <property type="protein sequence ID" value="GIJ45710.1"/>
    <property type="molecule type" value="Genomic_DNA"/>
</dbReference>
<proteinExistence type="predicted"/>
<feature type="transmembrane region" description="Helical" evidence="1">
    <location>
        <begin position="39"/>
        <end position="61"/>
    </location>
</feature>
<sequence>MRAGRIAAGVALALTGHVLAAVVPLFFMGNATGGGEGLWLVIGAVLQVLLFLAAVAGGTVLHGRPESRELGLGLLVGWGSGIPVVVVLGIMALMFGLSAMGG</sequence>